<evidence type="ECO:0000259" key="1">
    <source>
        <dbReference type="Pfam" id="PF12937"/>
    </source>
</evidence>
<organism evidence="3 4">
    <name type="scientific">Urochloa decumbens</name>
    <dbReference type="NCBI Taxonomy" id="240449"/>
    <lineage>
        <taxon>Eukaryota</taxon>
        <taxon>Viridiplantae</taxon>
        <taxon>Streptophyta</taxon>
        <taxon>Embryophyta</taxon>
        <taxon>Tracheophyta</taxon>
        <taxon>Spermatophyta</taxon>
        <taxon>Magnoliopsida</taxon>
        <taxon>Liliopsida</taxon>
        <taxon>Poales</taxon>
        <taxon>Poaceae</taxon>
        <taxon>PACMAD clade</taxon>
        <taxon>Panicoideae</taxon>
        <taxon>Panicodae</taxon>
        <taxon>Paniceae</taxon>
        <taxon>Melinidinae</taxon>
        <taxon>Urochloa</taxon>
    </lineage>
</organism>
<accession>A0ABC9HA70</accession>
<comment type="caution">
    <text evidence="3">The sequence shown here is derived from an EMBL/GenBank/DDBJ whole genome shotgun (WGS) entry which is preliminary data.</text>
</comment>
<proteinExistence type="predicted"/>
<dbReference type="InterPro" id="IPR036047">
    <property type="entry name" value="F-box-like_dom_sf"/>
</dbReference>
<name>A0ABC9HA70_9POAL</name>
<feature type="domain" description="F-box" evidence="1">
    <location>
        <begin position="12"/>
        <end position="52"/>
    </location>
</feature>
<feature type="domain" description="F-box protein AT5G49610-like beta-propeller" evidence="2">
    <location>
        <begin position="103"/>
        <end position="362"/>
    </location>
</feature>
<evidence type="ECO:0000313" key="4">
    <source>
        <dbReference type="Proteomes" id="UP001497457"/>
    </source>
</evidence>
<sequence>MAPPPPPPLMGELVEEILLRLPPSDPTSLVRAALVCKPWFRLVSGRRLRRRFRERHRRAPVLGLLCNSRRELCHCDEGDVFRFVPYARFPGGRAFHHNYRRAIDARHGRVLLRGMLWLDDGQLGPGEFTVWNPITGEERTLPPLPCYEDWNAAVLCAAHATGACDHLDCHRGPFLVVVVDTELTGDIVVHIYSSEARSWSGGQTVVPRPNKPASWLWPSVLAGNSLYFMLRRRRSILKYDLGTLEISVIDDLPRTSCRPDVLTTTEDGRLGFATVSKSRLYLWTTKDGPAGGWAQSRVVDLQKLLPVDAHSVVGFADGVGTVFVGTNSGVYSVDLKSQQARNVYEPEGDGCNVLPYMTFYYPALGGDCTGEEPSAGASSA</sequence>
<keyword evidence="4" id="KW-1185">Reference proteome</keyword>
<evidence type="ECO:0008006" key="5">
    <source>
        <dbReference type="Google" id="ProtNLM"/>
    </source>
</evidence>
<reference evidence="3" key="1">
    <citation type="submission" date="2024-10" db="EMBL/GenBank/DDBJ databases">
        <authorList>
            <person name="Ryan C."/>
        </authorList>
    </citation>
    <scope>NUCLEOTIDE SEQUENCE [LARGE SCALE GENOMIC DNA]</scope>
</reference>
<dbReference type="AlphaFoldDB" id="A0ABC9HA70"/>
<dbReference type="Pfam" id="PF23635">
    <property type="entry name" value="Beta-prop_AT5G49610-like"/>
    <property type="match status" value="1"/>
</dbReference>
<dbReference type="Pfam" id="PF12937">
    <property type="entry name" value="F-box-like"/>
    <property type="match status" value="1"/>
</dbReference>
<evidence type="ECO:0000313" key="3">
    <source>
        <dbReference type="EMBL" id="CAM0151710.1"/>
    </source>
</evidence>
<dbReference type="Proteomes" id="UP001497457">
    <property type="component" value="Unassembled WGS sequence"/>
</dbReference>
<dbReference type="EMBL" id="CAXIPR030004613">
    <property type="protein sequence ID" value="CAM0151710.1"/>
    <property type="molecule type" value="Genomic_DNA"/>
</dbReference>
<dbReference type="InterPro" id="IPR011044">
    <property type="entry name" value="Quino_amine_DH_bsu"/>
</dbReference>
<evidence type="ECO:0000259" key="2">
    <source>
        <dbReference type="Pfam" id="PF23635"/>
    </source>
</evidence>
<dbReference type="PANTHER" id="PTHR32133">
    <property type="entry name" value="OS07G0120400 PROTEIN"/>
    <property type="match status" value="1"/>
</dbReference>
<dbReference type="SUPFAM" id="SSF81383">
    <property type="entry name" value="F-box domain"/>
    <property type="match status" value="1"/>
</dbReference>
<dbReference type="InterPro" id="IPR056594">
    <property type="entry name" value="AT5G49610-like_b-prop"/>
</dbReference>
<dbReference type="InterPro" id="IPR001810">
    <property type="entry name" value="F-box_dom"/>
</dbReference>
<gene>
    <name evidence="3" type="ORF">URODEC1_LOCUS124604</name>
</gene>
<dbReference type="PANTHER" id="PTHR32133:SF386">
    <property type="entry name" value="F-BOX DOMAIN-CONTAINING PROTEIN"/>
    <property type="match status" value="1"/>
</dbReference>
<protein>
    <recommendedName>
        <fullName evidence="5">F-box domain-containing protein</fullName>
    </recommendedName>
</protein>
<dbReference type="SUPFAM" id="SSF50969">
    <property type="entry name" value="YVTN repeat-like/Quinoprotein amine dehydrogenase"/>
    <property type="match status" value="1"/>
</dbReference>